<keyword evidence="4" id="KW-0804">Transcription</keyword>
<feature type="domain" description="HTH araC/xylS-type" evidence="6">
    <location>
        <begin position="196"/>
        <end position="294"/>
    </location>
</feature>
<evidence type="ECO:0000259" key="6">
    <source>
        <dbReference type="PROSITE" id="PS01124"/>
    </source>
</evidence>
<protein>
    <submittedName>
        <fullName evidence="7">Transcriptional regulator, AraC family</fullName>
    </submittedName>
</protein>
<dbReference type="EMBL" id="FOCI01000015">
    <property type="protein sequence ID" value="SEN39692.1"/>
    <property type="molecule type" value="Genomic_DNA"/>
</dbReference>
<evidence type="ECO:0000256" key="2">
    <source>
        <dbReference type="ARBA" id="ARBA00023125"/>
    </source>
</evidence>
<feature type="region of interest" description="Disordered" evidence="5">
    <location>
        <begin position="1"/>
        <end position="30"/>
    </location>
</feature>
<dbReference type="PANTHER" id="PTHR11019:SF199">
    <property type="entry name" value="HTH-TYPE TRANSCRIPTIONAL REGULATOR NIMR"/>
    <property type="match status" value="1"/>
</dbReference>
<dbReference type="InterPro" id="IPR047264">
    <property type="entry name" value="Cupin_HpaA-like_N"/>
</dbReference>
<keyword evidence="8" id="KW-1185">Reference proteome</keyword>
<evidence type="ECO:0000256" key="5">
    <source>
        <dbReference type="SAM" id="MobiDB-lite"/>
    </source>
</evidence>
<evidence type="ECO:0000313" key="7">
    <source>
        <dbReference type="EMBL" id="SEN39692.1"/>
    </source>
</evidence>
<dbReference type="Pfam" id="PF02311">
    <property type="entry name" value="AraC_binding"/>
    <property type="match status" value="1"/>
</dbReference>
<evidence type="ECO:0000256" key="1">
    <source>
        <dbReference type="ARBA" id="ARBA00023015"/>
    </source>
</evidence>
<evidence type="ECO:0000256" key="4">
    <source>
        <dbReference type="ARBA" id="ARBA00023163"/>
    </source>
</evidence>
<dbReference type="InterPro" id="IPR014710">
    <property type="entry name" value="RmlC-like_jellyroll"/>
</dbReference>
<dbReference type="PRINTS" id="PR00032">
    <property type="entry name" value="HTHARAC"/>
</dbReference>
<keyword evidence="3" id="KW-0010">Activator</keyword>
<dbReference type="STRING" id="245187.SAMN04488003_11525"/>
<dbReference type="CDD" id="cd06999">
    <property type="entry name" value="cupin_HpaA-like_N"/>
    <property type="match status" value="1"/>
</dbReference>
<dbReference type="InterPro" id="IPR011051">
    <property type="entry name" value="RmlC_Cupin_sf"/>
</dbReference>
<feature type="compositionally biased region" description="Basic and acidic residues" evidence="5">
    <location>
        <begin position="1"/>
        <end position="18"/>
    </location>
</feature>
<dbReference type="Gene3D" id="2.60.120.10">
    <property type="entry name" value="Jelly Rolls"/>
    <property type="match status" value="1"/>
</dbReference>
<dbReference type="PROSITE" id="PS01124">
    <property type="entry name" value="HTH_ARAC_FAMILY_2"/>
    <property type="match status" value="1"/>
</dbReference>
<dbReference type="GO" id="GO:0003700">
    <property type="term" value="F:DNA-binding transcription factor activity"/>
    <property type="evidence" value="ECO:0007669"/>
    <property type="project" value="InterPro"/>
</dbReference>
<dbReference type="InterPro" id="IPR009057">
    <property type="entry name" value="Homeodomain-like_sf"/>
</dbReference>
<organism evidence="7 8">
    <name type="scientific">Loktanella fryxellensis</name>
    <dbReference type="NCBI Taxonomy" id="245187"/>
    <lineage>
        <taxon>Bacteria</taxon>
        <taxon>Pseudomonadati</taxon>
        <taxon>Pseudomonadota</taxon>
        <taxon>Alphaproteobacteria</taxon>
        <taxon>Rhodobacterales</taxon>
        <taxon>Roseobacteraceae</taxon>
        <taxon>Loktanella</taxon>
    </lineage>
</organism>
<dbReference type="SUPFAM" id="SSF46689">
    <property type="entry name" value="Homeodomain-like"/>
    <property type="match status" value="1"/>
</dbReference>
<dbReference type="Pfam" id="PF12833">
    <property type="entry name" value="HTH_18"/>
    <property type="match status" value="1"/>
</dbReference>
<dbReference type="SUPFAM" id="SSF51182">
    <property type="entry name" value="RmlC-like cupins"/>
    <property type="match status" value="1"/>
</dbReference>
<dbReference type="InterPro" id="IPR018060">
    <property type="entry name" value="HTH_AraC"/>
</dbReference>
<dbReference type="InterPro" id="IPR020449">
    <property type="entry name" value="Tscrpt_reg_AraC-type_HTH"/>
</dbReference>
<dbReference type="GO" id="GO:0043565">
    <property type="term" value="F:sequence-specific DNA binding"/>
    <property type="evidence" value="ECO:0007669"/>
    <property type="project" value="InterPro"/>
</dbReference>
<gene>
    <name evidence="7" type="ORF">SAMN04488003_11525</name>
</gene>
<keyword evidence="2" id="KW-0238">DNA-binding</keyword>
<evidence type="ECO:0000313" key="8">
    <source>
        <dbReference type="Proteomes" id="UP000199585"/>
    </source>
</evidence>
<dbReference type="Proteomes" id="UP000199585">
    <property type="component" value="Unassembled WGS sequence"/>
</dbReference>
<dbReference type="SMART" id="SM00342">
    <property type="entry name" value="HTH_ARAC"/>
    <property type="match status" value="1"/>
</dbReference>
<dbReference type="Gene3D" id="1.10.10.60">
    <property type="entry name" value="Homeodomain-like"/>
    <property type="match status" value="1"/>
</dbReference>
<dbReference type="InterPro" id="IPR003313">
    <property type="entry name" value="AraC-bd"/>
</dbReference>
<reference evidence="7 8" key="1">
    <citation type="submission" date="2016-10" db="EMBL/GenBank/DDBJ databases">
        <authorList>
            <person name="de Groot N.N."/>
        </authorList>
    </citation>
    <scope>NUCLEOTIDE SEQUENCE [LARGE SCALE GENOMIC DNA]</scope>
    <source>
        <strain evidence="7 8">DSM 16213</strain>
    </source>
</reference>
<dbReference type="PANTHER" id="PTHR11019">
    <property type="entry name" value="HTH-TYPE TRANSCRIPTIONAL REGULATOR NIMR"/>
    <property type="match status" value="1"/>
</dbReference>
<name>A0A1H8G6P9_9RHOB</name>
<evidence type="ECO:0000256" key="3">
    <source>
        <dbReference type="ARBA" id="ARBA00023159"/>
    </source>
</evidence>
<keyword evidence="1" id="KW-0805">Transcription regulation</keyword>
<dbReference type="AlphaFoldDB" id="A0A1H8G6P9"/>
<accession>A0A1H8G6P9</accession>
<sequence>MDQDDVRNRQNRSGKLDDPTNAGGDATAPSSPAFALFGEGRIFPDVLHCEAITDRAPRHGWKIARHRHPDLHQFFHVATGHVTLRLADGDRVLTPPVALSVPAQLVHGFTFERGTEGHVVTVPVAVLAALAGQGLDRLAVTVPTPRVTALFAAIASRHADADGLRDLALRALVLALGCDLAADAPPGHDAAAQLFARFTALVREHAVQGWGVAEYARHLGTSATQLNRVVRTQADLSVMGAVRAHLLGEAARRLAYTRQPVTAIAYDLGFSDPAYFARVFAKGMGVSPRGYRQRFG</sequence>
<proteinExistence type="predicted"/>